<dbReference type="AlphaFoldDB" id="A0A7K1L8Z4"/>
<proteinExistence type="predicted"/>
<name>A0A7K1L8Z4_9ACTN</name>
<dbReference type="Proteomes" id="UP000432015">
    <property type="component" value="Unassembled WGS sequence"/>
</dbReference>
<protein>
    <submittedName>
        <fullName evidence="2">Uncharacterized protein</fullName>
    </submittedName>
</protein>
<evidence type="ECO:0000256" key="1">
    <source>
        <dbReference type="SAM" id="MobiDB-lite"/>
    </source>
</evidence>
<comment type="caution">
    <text evidence="2">The sequence shown here is derived from an EMBL/GenBank/DDBJ whole genome shotgun (WGS) entry which is preliminary data.</text>
</comment>
<dbReference type="RefSeq" id="WP_156220060.1">
    <property type="nucleotide sequence ID" value="NZ_WOFH01000012.1"/>
</dbReference>
<keyword evidence="3" id="KW-1185">Reference proteome</keyword>
<evidence type="ECO:0000313" key="3">
    <source>
        <dbReference type="Proteomes" id="UP000432015"/>
    </source>
</evidence>
<feature type="region of interest" description="Disordered" evidence="1">
    <location>
        <begin position="112"/>
        <end position="182"/>
    </location>
</feature>
<feature type="compositionally biased region" description="Low complexity" evidence="1">
    <location>
        <begin position="164"/>
        <end position="174"/>
    </location>
</feature>
<sequence>MPEDDAQEPQPAKPYQYYQDALWGAAAAELSTIELAMALCYANHAHTPPYDRAWLTDRRLMQRCKIRSAGTVARVRDSLVAKGWLTPLHPDNGSPLSPRAAKAFQRRRKTLPYQLTYPPAPTTAPTAEPVAGTAPIGGAAAGSSPPAPPTADGYGHRSPPAPTPHSTSSPSGGADRPGRPEHDLAAFTTGLITAYGATPTEVRAILADATRDGIRNIAAWINSDAGRRDFPRRLTRHRQDATRAPTSATHARQLRASIDACPLCDHHGHLDCGDYVRKCDHITPPPPTTNNGADQRAAADILKDLRKRWHT</sequence>
<organism evidence="2 3">
    <name type="scientific">Actinomadura litoris</name>
    <dbReference type="NCBI Taxonomy" id="2678616"/>
    <lineage>
        <taxon>Bacteria</taxon>
        <taxon>Bacillati</taxon>
        <taxon>Actinomycetota</taxon>
        <taxon>Actinomycetes</taxon>
        <taxon>Streptosporangiales</taxon>
        <taxon>Thermomonosporaceae</taxon>
        <taxon>Actinomadura</taxon>
    </lineage>
</organism>
<dbReference type="EMBL" id="WOFH01000012">
    <property type="protein sequence ID" value="MUN40907.1"/>
    <property type="molecule type" value="Genomic_DNA"/>
</dbReference>
<feature type="compositionally biased region" description="Low complexity" evidence="1">
    <location>
        <begin position="123"/>
        <end position="144"/>
    </location>
</feature>
<accession>A0A7K1L8Z4</accession>
<gene>
    <name evidence="2" type="ORF">GNZ18_30525</name>
</gene>
<reference evidence="2 3" key="1">
    <citation type="submission" date="2019-11" db="EMBL/GenBank/DDBJ databases">
        <authorList>
            <person name="Cao P."/>
        </authorList>
    </citation>
    <scope>NUCLEOTIDE SEQUENCE [LARGE SCALE GENOMIC DNA]</scope>
    <source>
        <strain evidence="2 3">NEAU-AAG5</strain>
    </source>
</reference>
<evidence type="ECO:0000313" key="2">
    <source>
        <dbReference type="EMBL" id="MUN40907.1"/>
    </source>
</evidence>